<dbReference type="InterPro" id="IPR009097">
    <property type="entry name" value="Cyclic_Pdiesterase"/>
</dbReference>
<feature type="domain" description="Phosphoesterase HXTX" evidence="3">
    <location>
        <begin position="95"/>
        <end position="138"/>
    </location>
</feature>
<protein>
    <recommendedName>
        <fullName evidence="2">RNA 2',3'-cyclic phosphodiesterase</fullName>
        <shortName evidence="2">RNA 2',3'-CPDase</shortName>
        <ecNumber evidence="2">3.1.4.58</ecNumber>
    </recommendedName>
</protein>
<dbReference type="EC" id="3.1.4.58" evidence="2"/>
<feature type="active site" description="Proton donor" evidence="2">
    <location>
        <position position="40"/>
    </location>
</feature>
<evidence type="ECO:0000256" key="2">
    <source>
        <dbReference type="HAMAP-Rule" id="MF_01940"/>
    </source>
</evidence>
<proteinExistence type="inferred from homology"/>
<evidence type="ECO:0000259" key="3">
    <source>
        <dbReference type="Pfam" id="PF02834"/>
    </source>
</evidence>
<accession>A0A932EPU5</accession>
<comment type="function">
    <text evidence="2">Hydrolyzes RNA 2',3'-cyclic phosphodiester to an RNA 2'-phosphomonoester.</text>
</comment>
<evidence type="ECO:0000256" key="1">
    <source>
        <dbReference type="ARBA" id="ARBA00022801"/>
    </source>
</evidence>
<dbReference type="InterPro" id="IPR004175">
    <property type="entry name" value="RNA_CPDase"/>
</dbReference>
<dbReference type="NCBIfam" id="TIGR02258">
    <property type="entry name" value="2_5_ligase"/>
    <property type="match status" value="1"/>
</dbReference>
<evidence type="ECO:0000313" key="4">
    <source>
        <dbReference type="EMBL" id="MBI2677365.1"/>
    </source>
</evidence>
<feature type="short sequence motif" description="HXTX 1" evidence="2">
    <location>
        <begin position="40"/>
        <end position="43"/>
    </location>
</feature>
<dbReference type="Proteomes" id="UP000779809">
    <property type="component" value="Unassembled WGS sequence"/>
</dbReference>
<dbReference type="AlphaFoldDB" id="A0A932EPU5"/>
<comment type="catalytic activity">
    <reaction evidence="2">
        <text>a 3'-end 2',3'-cyclophospho-ribonucleotide-RNA + H2O = a 3'-end 2'-phospho-ribonucleotide-RNA + H(+)</text>
        <dbReference type="Rhea" id="RHEA:11828"/>
        <dbReference type="Rhea" id="RHEA-COMP:10464"/>
        <dbReference type="Rhea" id="RHEA-COMP:17353"/>
        <dbReference type="ChEBI" id="CHEBI:15377"/>
        <dbReference type="ChEBI" id="CHEBI:15378"/>
        <dbReference type="ChEBI" id="CHEBI:83064"/>
        <dbReference type="ChEBI" id="CHEBI:173113"/>
        <dbReference type="EC" id="3.1.4.58"/>
    </reaction>
</comment>
<dbReference type="EMBL" id="JACPNR010000004">
    <property type="protein sequence ID" value="MBI2677365.1"/>
    <property type="molecule type" value="Genomic_DNA"/>
</dbReference>
<evidence type="ECO:0000313" key="5">
    <source>
        <dbReference type="Proteomes" id="UP000779809"/>
    </source>
</evidence>
<gene>
    <name evidence="4" type="primary">thpR</name>
    <name evidence="4" type="ORF">HYX28_01135</name>
</gene>
<name>A0A932EPU5_9BACT</name>
<feature type="short sequence motif" description="HXTX 2" evidence="2">
    <location>
        <begin position="123"/>
        <end position="126"/>
    </location>
</feature>
<feature type="domain" description="Phosphoesterase HXTX" evidence="3">
    <location>
        <begin position="7"/>
        <end position="88"/>
    </location>
</feature>
<reference evidence="4" key="1">
    <citation type="submission" date="2020-07" db="EMBL/GenBank/DDBJ databases">
        <title>Huge and variable diversity of episymbiotic CPR bacteria and DPANN archaea in groundwater ecosystems.</title>
        <authorList>
            <person name="He C.Y."/>
            <person name="Keren R."/>
            <person name="Whittaker M."/>
            <person name="Farag I.F."/>
            <person name="Doudna J."/>
            <person name="Cate J.H.D."/>
            <person name="Banfield J.F."/>
        </authorList>
    </citation>
    <scope>NUCLEOTIDE SEQUENCE</scope>
    <source>
        <strain evidence="4">NC_groundwater_580_Pr5_B-0.1um_64_19</strain>
    </source>
</reference>
<organism evidence="4 5">
    <name type="scientific">Candidatus Korobacter versatilis</name>
    <dbReference type="NCBI Taxonomy" id="658062"/>
    <lineage>
        <taxon>Bacteria</taxon>
        <taxon>Pseudomonadati</taxon>
        <taxon>Acidobacteriota</taxon>
        <taxon>Terriglobia</taxon>
        <taxon>Terriglobales</taxon>
        <taxon>Candidatus Korobacteraceae</taxon>
        <taxon>Candidatus Korobacter</taxon>
    </lineage>
</organism>
<comment type="caution">
    <text evidence="4">The sequence shown here is derived from an EMBL/GenBank/DDBJ whole genome shotgun (WGS) entry which is preliminary data.</text>
</comment>
<comment type="similarity">
    <text evidence="2">Belongs to the 2H phosphoesterase superfamily. ThpR family.</text>
</comment>
<dbReference type="Gene3D" id="3.90.1140.10">
    <property type="entry name" value="Cyclic phosphodiesterase"/>
    <property type="match status" value="1"/>
</dbReference>
<dbReference type="InterPro" id="IPR014051">
    <property type="entry name" value="Phosphoesterase_HXTX"/>
</dbReference>
<dbReference type="PANTHER" id="PTHR35561">
    <property type="entry name" value="RNA 2',3'-CYCLIC PHOSPHODIESTERASE"/>
    <property type="match status" value="1"/>
</dbReference>
<dbReference type="HAMAP" id="MF_01940">
    <property type="entry name" value="RNA_CPDase"/>
    <property type="match status" value="1"/>
</dbReference>
<dbReference type="Pfam" id="PF02834">
    <property type="entry name" value="LigT_PEase"/>
    <property type="match status" value="2"/>
</dbReference>
<dbReference type="PANTHER" id="PTHR35561:SF1">
    <property type="entry name" value="RNA 2',3'-CYCLIC PHOSPHODIESTERASE"/>
    <property type="match status" value="1"/>
</dbReference>
<dbReference type="SUPFAM" id="SSF55144">
    <property type="entry name" value="LigT-like"/>
    <property type="match status" value="1"/>
</dbReference>
<keyword evidence="1 2" id="KW-0378">Hydrolase</keyword>
<feature type="active site" description="Proton acceptor" evidence="2">
    <location>
        <position position="123"/>
    </location>
</feature>
<sequence>MRLFIALDIDDHIRRRLADYVARLNSLVPNVKWVRPESLHVTLKFIGEFPEARLGELTPVLSTISGQPFNLSFRTAGFFTPRSPRIFWAGIEAGHELKALAAAVDQAVTPLGIAKEDRDFAPHLTLARSGSGRPHGAASDRNKPVMYGLQARVEAMPPPDFGTMTAREFFLYQSKTAPTGAVYTKLERFPLG</sequence>
<dbReference type="GO" id="GO:0008664">
    <property type="term" value="F:RNA 2',3'-cyclic 3'-phosphodiesterase activity"/>
    <property type="evidence" value="ECO:0007669"/>
    <property type="project" value="UniProtKB-EC"/>
</dbReference>
<dbReference type="GO" id="GO:0004113">
    <property type="term" value="F:2',3'-cyclic-nucleotide 3'-phosphodiesterase activity"/>
    <property type="evidence" value="ECO:0007669"/>
    <property type="project" value="InterPro"/>
</dbReference>